<comment type="caution">
    <text evidence="1">The sequence shown here is derived from an EMBL/GenBank/DDBJ whole genome shotgun (WGS) entry which is preliminary data.</text>
</comment>
<sequence>MLIFTNLIDLDERVETLLIYGVENQSALRTAATSNKSHPNMTTSHRYVLKLITKFTETESIANVKHNRSRVLSDDTEIEVLDILQNAINPLITEALENQGARDVRKWLYHEFPNKWIRRRGSIEWPARSPDLSF</sequence>
<dbReference type="EMBL" id="JBDJPC010000004">
    <property type="protein sequence ID" value="KAL1506305.1"/>
    <property type="molecule type" value="Genomic_DNA"/>
</dbReference>
<proteinExistence type="predicted"/>
<evidence type="ECO:0000313" key="2">
    <source>
        <dbReference type="Proteomes" id="UP001566132"/>
    </source>
</evidence>
<evidence type="ECO:0000313" key="1">
    <source>
        <dbReference type="EMBL" id="KAL1506305.1"/>
    </source>
</evidence>
<dbReference type="Proteomes" id="UP001566132">
    <property type="component" value="Unassembled WGS sequence"/>
</dbReference>
<organism evidence="1 2">
    <name type="scientific">Hypothenemus hampei</name>
    <name type="common">Coffee berry borer</name>
    <dbReference type="NCBI Taxonomy" id="57062"/>
    <lineage>
        <taxon>Eukaryota</taxon>
        <taxon>Metazoa</taxon>
        <taxon>Ecdysozoa</taxon>
        <taxon>Arthropoda</taxon>
        <taxon>Hexapoda</taxon>
        <taxon>Insecta</taxon>
        <taxon>Pterygota</taxon>
        <taxon>Neoptera</taxon>
        <taxon>Endopterygota</taxon>
        <taxon>Coleoptera</taxon>
        <taxon>Polyphaga</taxon>
        <taxon>Cucujiformia</taxon>
        <taxon>Curculionidae</taxon>
        <taxon>Scolytinae</taxon>
        <taxon>Hypothenemus</taxon>
    </lineage>
</organism>
<protein>
    <submittedName>
        <fullName evidence="1">Uncharacterized protein</fullName>
    </submittedName>
</protein>
<gene>
    <name evidence="1" type="ORF">ABEB36_005694</name>
</gene>
<keyword evidence="2" id="KW-1185">Reference proteome</keyword>
<accession>A0ABD1EZ47</accession>
<dbReference type="AlphaFoldDB" id="A0ABD1EZ47"/>
<name>A0ABD1EZ47_HYPHA</name>
<reference evidence="1 2" key="1">
    <citation type="submission" date="2024-05" db="EMBL/GenBank/DDBJ databases">
        <title>Genetic variation in Jamaican populations of the coffee berry borer (Hypothenemus hampei).</title>
        <authorList>
            <person name="Errbii M."/>
            <person name="Myrie A."/>
        </authorList>
    </citation>
    <scope>NUCLEOTIDE SEQUENCE [LARGE SCALE GENOMIC DNA]</scope>
    <source>
        <strain evidence="1">JA-Hopewell-2020-01-JO</strain>
        <tissue evidence="1">Whole body</tissue>
    </source>
</reference>